<protein>
    <submittedName>
        <fullName evidence="10">Putative cytochrome c</fullName>
    </submittedName>
</protein>
<dbReference type="Pfam" id="PF09459">
    <property type="entry name" value="EB_dh"/>
    <property type="match status" value="1"/>
</dbReference>
<evidence type="ECO:0000256" key="7">
    <source>
        <dbReference type="SAM" id="MobiDB-lite"/>
    </source>
</evidence>
<evidence type="ECO:0000259" key="9">
    <source>
        <dbReference type="PROSITE" id="PS51007"/>
    </source>
</evidence>
<dbReference type="EMBL" id="MAYW01000109">
    <property type="protein sequence ID" value="ODS31563.1"/>
    <property type="molecule type" value="Genomic_DNA"/>
</dbReference>
<keyword evidence="1" id="KW-0813">Transport</keyword>
<dbReference type="InterPro" id="IPR009056">
    <property type="entry name" value="Cyt_c-like_dom"/>
</dbReference>
<dbReference type="InterPro" id="IPR050597">
    <property type="entry name" value="Cytochrome_c_Oxidase_Subunit"/>
</dbReference>
<evidence type="ECO:0000313" key="11">
    <source>
        <dbReference type="Proteomes" id="UP000094056"/>
    </source>
</evidence>
<dbReference type="Gene3D" id="2.60.40.1190">
    <property type="match status" value="1"/>
</dbReference>
<evidence type="ECO:0000256" key="4">
    <source>
        <dbReference type="ARBA" id="ARBA00022982"/>
    </source>
</evidence>
<dbReference type="InterPro" id="IPR019020">
    <property type="entry name" value="Cyt-c552/DMSO_Rdtase_haem-bd"/>
</dbReference>
<organism evidence="10 11">
    <name type="scientific">Candidatus Scalindua rubra</name>
    <dbReference type="NCBI Taxonomy" id="1872076"/>
    <lineage>
        <taxon>Bacteria</taxon>
        <taxon>Pseudomonadati</taxon>
        <taxon>Planctomycetota</taxon>
        <taxon>Candidatus Brocadiia</taxon>
        <taxon>Candidatus Brocadiales</taxon>
        <taxon>Candidatus Scalinduaceae</taxon>
        <taxon>Candidatus Scalindua</taxon>
    </lineage>
</organism>
<evidence type="ECO:0000256" key="3">
    <source>
        <dbReference type="ARBA" id="ARBA00022723"/>
    </source>
</evidence>
<feature type="compositionally biased region" description="Basic and acidic residues" evidence="7">
    <location>
        <begin position="459"/>
        <end position="479"/>
    </location>
</feature>
<comment type="caution">
    <text evidence="10">The sequence shown here is derived from an EMBL/GenBank/DDBJ whole genome shotgun (WGS) entry which is preliminary data.</text>
</comment>
<accession>A0A1E3X7H2</accession>
<evidence type="ECO:0000313" key="10">
    <source>
        <dbReference type="EMBL" id="ODS31563.1"/>
    </source>
</evidence>
<dbReference type="Pfam" id="PF13442">
    <property type="entry name" value="Cytochrome_CBB3"/>
    <property type="match status" value="1"/>
</dbReference>
<keyword evidence="5 6" id="KW-0408">Iron</keyword>
<feature type="domain" description="Cytochrome c" evidence="9">
    <location>
        <begin position="214"/>
        <end position="310"/>
    </location>
</feature>
<keyword evidence="2 6" id="KW-0349">Heme</keyword>
<dbReference type="Proteomes" id="UP000094056">
    <property type="component" value="Unassembled WGS sequence"/>
</dbReference>
<reference evidence="10 11" key="1">
    <citation type="submission" date="2016-07" db="EMBL/GenBank/DDBJ databases">
        <title>Draft genome of Scalindua rubra, obtained from a brine-seawater interface in the Red Sea, sheds light on salt adaptation in anammox bacteria.</title>
        <authorList>
            <person name="Speth D.R."/>
            <person name="Lagkouvardos I."/>
            <person name="Wang Y."/>
            <person name="Qian P.-Y."/>
            <person name="Dutilh B.E."/>
            <person name="Jetten M.S."/>
        </authorList>
    </citation>
    <scope>NUCLEOTIDE SEQUENCE [LARGE SCALE GENOMIC DNA]</scope>
    <source>
        <strain evidence="10">BSI-1</strain>
    </source>
</reference>
<dbReference type="SUPFAM" id="SSF46626">
    <property type="entry name" value="Cytochrome c"/>
    <property type="match status" value="2"/>
</dbReference>
<feature type="transmembrane region" description="Helical" evidence="8">
    <location>
        <begin position="592"/>
        <end position="611"/>
    </location>
</feature>
<keyword evidence="4" id="KW-0249">Electron transport</keyword>
<name>A0A1E3X7H2_9BACT</name>
<keyword evidence="8" id="KW-1133">Transmembrane helix</keyword>
<keyword evidence="8" id="KW-0812">Transmembrane</keyword>
<evidence type="ECO:0000256" key="2">
    <source>
        <dbReference type="ARBA" id="ARBA00022617"/>
    </source>
</evidence>
<dbReference type="GO" id="GO:0020037">
    <property type="term" value="F:heme binding"/>
    <property type="evidence" value="ECO:0007669"/>
    <property type="project" value="InterPro"/>
</dbReference>
<feature type="domain" description="Cytochrome c" evidence="9">
    <location>
        <begin position="97"/>
        <end position="191"/>
    </location>
</feature>
<dbReference type="InterPro" id="IPR036909">
    <property type="entry name" value="Cyt_c-like_dom_sf"/>
</dbReference>
<keyword evidence="8" id="KW-0472">Membrane</keyword>
<dbReference type="GO" id="GO:0009055">
    <property type="term" value="F:electron transfer activity"/>
    <property type="evidence" value="ECO:0007669"/>
    <property type="project" value="InterPro"/>
</dbReference>
<dbReference type="Gene3D" id="1.10.760.10">
    <property type="entry name" value="Cytochrome c-like domain"/>
    <property type="match status" value="2"/>
</dbReference>
<keyword evidence="3 6" id="KW-0479">Metal-binding</keyword>
<feature type="transmembrane region" description="Helical" evidence="8">
    <location>
        <begin position="52"/>
        <end position="74"/>
    </location>
</feature>
<feature type="region of interest" description="Disordered" evidence="7">
    <location>
        <begin position="436"/>
        <end position="479"/>
    </location>
</feature>
<gene>
    <name evidence="10" type="ORF">SCARUB_03313</name>
</gene>
<dbReference type="AlphaFoldDB" id="A0A1E3X7H2"/>
<sequence length="626" mass="71487">MDIIILNELNKSPLVPPMEWRRLLHRGGFRGICQLTFFTYYSSMYRIKSNTIVKCTIMCLFAGIISLLCLQVGFAQTTQLFRTYKTDVPAKIPETYEAIAAGKAIFEKRCYYCHGIKGDGNGPVAPRLDPKPRNFKRNEYKIHSTELGMLPTDEDLFRIITSGIEGTAMPFWSTLTNEERWQVIYYIKTFDKSFKEKETQKMISIGAERPSSPESIKRGKELFKAAKCFLCHGEDGRADGQITTTLKGEWDFPFKARNLSKGWLYKGGNTTKDIYRTITTGFNETPMGSYADYLTDDDRWHLSHYVKSISHDMKTEVVLKSKLVEGDLPAGPNDAAWEIANPTEIPLAGQIVASPRLWLPSIDSIRIKSLYNKEDIAFLLEWDDRTNEQDEVFSDAVAMQFPVKIPEGLRKPYFAMGESGKSVTIWHWRDYNESLQTKESESEGDDLESANDGGTNITEQKEAEEHQEKELKTEDVQEEKAVEKVKEKAKENYKDFVTVKEMNAKGFKNLVEQPSDSQHSKGKGYWKNGKRKVMIVRSLITDDKKVDIQFETGKLIPYALAVWDGSNGEIGGQKSISSWYYLTLEMTTPRSVYLYVLIAIIMAASIQFWVVGRIRRFPPKVPAEEK</sequence>
<evidence type="ECO:0000256" key="5">
    <source>
        <dbReference type="ARBA" id="ARBA00023004"/>
    </source>
</evidence>
<dbReference type="PANTHER" id="PTHR33751">
    <property type="entry name" value="CBB3-TYPE CYTOCHROME C OXIDASE SUBUNIT FIXP"/>
    <property type="match status" value="1"/>
</dbReference>
<evidence type="ECO:0000256" key="6">
    <source>
        <dbReference type="PROSITE-ProRule" id="PRU00433"/>
    </source>
</evidence>
<evidence type="ECO:0000256" key="1">
    <source>
        <dbReference type="ARBA" id="ARBA00022448"/>
    </source>
</evidence>
<dbReference type="GO" id="GO:0046872">
    <property type="term" value="F:metal ion binding"/>
    <property type="evidence" value="ECO:0007669"/>
    <property type="project" value="UniProtKB-KW"/>
</dbReference>
<dbReference type="PANTHER" id="PTHR33751:SF13">
    <property type="entry name" value="CYTOCHROME BC1 COMPLEX CYTOCHROME C SUBUNIT"/>
    <property type="match status" value="1"/>
</dbReference>
<dbReference type="Pfam" id="PF00034">
    <property type="entry name" value="Cytochrom_C"/>
    <property type="match status" value="1"/>
</dbReference>
<dbReference type="PROSITE" id="PS51007">
    <property type="entry name" value="CYTC"/>
    <property type="match status" value="2"/>
</dbReference>
<evidence type="ECO:0000256" key="8">
    <source>
        <dbReference type="SAM" id="Phobius"/>
    </source>
</evidence>
<proteinExistence type="predicted"/>